<evidence type="ECO:0008006" key="3">
    <source>
        <dbReference type="Google" id="ProtNLM"/>
    </source>
</evidence>
<evidence type="ECO:0000313" key="1">
    <source>
        <dbReference type="EMBL" id="GIH90649.1"/>
    </source>
</evidence>
<accession>A0A8J3WHJ2</accession>
<dbReference type="Gene3D" id="3.40.1760.10">
    <property type="entry name" value="YfbM-like super family"/>
    <property type="match status" value="1"/>
</dbReference>
<reference evidence="1 2" key="1">
    <citation type="submission" date="2021-01" db="EMBL/GenBank/DDBJ databases">
        <title>Whole genome shotgun sequence of Planobispora siamensis NBRC 107568.</title>
        <authorList>
            <person name="Komaki H."/>
            <person name="Tamura T."/>
        </authorList>
    </citation>
    <scope>NUCLEOTIDE SEQUENCE [LARGE SCALE GENOMIC DNA]</scope>
    <source>
        <strain evidence="1 2">NBRC 107568</strain>
    </source>
</reference>
<name>A0A8J3WHJ2_9ACTN</name>
<protein>
    <recommendedName>
        <fullName evidence="3">DUF1877 family protein</fullName>
    </recommendedName>
</protein>
<organism evidence="1 2">
    <name type="scientific">Planobispora siamensis</name>
    <dbReference type="NCBI Taxonomy" id="936338"/>
    <lineage>
        <taxon>Bacteria</taxon>
        <taxon>Bacillati</taxon>
        <taxon>Actinomycetota</taxon>
        <taxon>Actinomycetes</taxon>
        <taxon>Streptosporangiales</taxon>
        <taxon>Streptosporangiaceae</taxon>
        <taxon>Planobispora</taxon>
    </lineage>
</organism>
<dbReference type="RefSeq" id="WP_204062991.1">
    <property type="nucleotide sequence ID" value="NZ_BOOJ01000012.1"/>
</dbReference>
<keyword evidence="2" id="KW-1185">Reference proteome</keyword>
<evidence type="ECO:0000313" key="2">
    <source>
        <dbReference type="Proteomes" id="UP000619788"/>
    </source>
</evidence>
<proteinExistence type="predicted"/>
<dbReference type="EMBL" id="BOOJ01000012">
    <property type="protein sequence ID" value="GIH90649.1"/>
    <property type="molecule type" value="Genomic_DNA"/>
</dbReference>
<comment type="caution">
    <text evidence="1">The sequence shown here is derived from an EMBL/GenBank/DDBJ whole genome shotgun (WGS) entry which is preliminary data.</text>
</comment>
<sequence>MAVTQQFVRISEQQLELCRRSADELDRLCSFATASHSDHLDLDWASGPLLRVGEPACVDPDVFAALRYAITGEQEVNPTYRDHPSTVWEHPITALDPAAVASVASMLPSATAAVSAALTPPDGKALALAGELLPMVEHPGEYLMRRLSALRDFYAEAARRRLAVVLWWD</sequence>
<gene>
    <name evidence="1" type="ORF">Psi01_12790</name>
</gene>
<dbReference type="Proteomes" id="UP000619788">
    <property type="component" value="Unassembled WGS sequence"/>
</dbReference>
<dbReference type="AlphaFoldDB" id="A0A8J3WHJ2"/>
<dbReference type="InterPro" id="IPR035944">
    <property type="entry name" value="YfbM-like_sf"/>
</dbReference>